<dbReference type="PANTHER" id="PTHR31011">
    <property type="entry name" value="PROTEIN STB2-RELATED"/>
    <property type="match status" value="1"/>
</dbReference>
<feature type="compositionally biased region" description="Basic and acidic residues" evidence="1">
    <location>
        <begin position="513"/>
        <end position="537"/>
    </location>
</feature>
<sequence length="1176" mass="129390">MLYPASTGIQLNGFQLYAVQPWILQRRKRPFLVVHTGDPSHRISVVAGDDDDSEDNHNTAARPKNTPYGTLLVTSLAHFRSDYTILLIPDGDFDKVKDQLYTNVVLQRLGLSGRSALTLEEPSDTTKERFVNAYHFVDSTKTETLFTPSVLELIKLVQASLIVFGYYKGPIDGLMCDASIEGICLWLGDVGHLVGGLDTTSRTADPSTISGLLSLILAVRNRLVGLSSHNNHSVTKDPFLHPHLFLASLRNYFSISQSSPTPSHQHTYSMPNVPTIHSLSLSPSLKSPQTPSPNFSPSTGTPAFLTRGLVESIFNAYDAKVLKGSRVSISNPYKDRDDNESKTKLPLPISNLHFPRALPLPTGTNSTPSNAAASMLVPTADLLELIHAVVGRKRPEKRGKEREKEKEKEKKEKEKEREGKRDSIDSEEGLSPSTAMKKVRSAKPKIKSPSKDIDKESGVGGVAGSMRGLWSGNVLLVARLRERISERERERERELERETEEKEKSDGGAGLLSDDKADRKGGVIHSDGDTDYNDRPGLRRSHTVQHEKTDGRSTEEEGGSGGGIWGIGTSRVRGKIESWTGLSKIDNKLAKAKRTSKSSMSNSTHHINANLGNVVDLSSSTPGNSLSSRKGGRLLLHAFGESSKNGSGVSTPLPLSDGQRSPLLLPPFGEGDDDDLLSSGQVSPVSDDLRTPKSFGMWNAKISPTVSRSASGAIPVIKKDSIGGVSLASSSKSSRYAGSSLGVVDSKLEEFSKVMGDNNRSWGNRMKPYTANRITSWSDPVSARVKHGEDTASVDDEDGVNYIGEEGLGSSAADDSDLDDVMTSGGRRRRKQGGDSELSSPVRTRVLSESGHLVEEPVDHEHPRQASAGSRSPSRGRRRDASPSLVRRVSTRYDQRDEMLIFTYRRRSFHSLSTYRRYRVLPVNKMRIDVELAGYHLIMCRREEHLRNVLATLQVLTSRLVLTSSHLRTHYEEHLTQLSSLETRGSVTAEIEQERAGISQATNTLRYEGQQFRVPELWHTASLPYQKVLEYRERIFGSHAGGKGKRKLAEGVRGAHGPFNRPQWRLDGSEALVDAYGRTESEAEEERRVGEEFFRVAELEDEDGEEVVEHPAMKPMWLLRFFTRWGARWGAGAGAAKTVSEPDNSHAVQDANADSTRNSTSKDTAPLPVPEKAKSL</sequence>
<dbReference type="AlphaFoldDB" id="A0A0W0FJS3"/>
<feature type="region of interest" description="Disordered" evidence="1">
    <location>
        <begin position="641"/>
        <end position="690"/>
    </location>
</feature>
<feature type="compositionally biased region" description="Basic and acidic residues" evidence="1">
    <location>
        <begin position="544"/>
        <end position="555"/>
    </location>
</feature>
<name>A0A0W0FJS3_MONRR</name>
<feature type="compositionally biased region" description="Low complexity" evidence="1">
    <location>
        <begin position="279"/>
        <end position="293"/>
    </location>
</feature>
<feature type="compositionally biased region" description="Basic and acidic residues" evidence="1">
    <location>
        <begin position="333"/>
        <end position="343"/>
    </location>
</feature>
<evidence type="ECO:0000313" key="3">
    <source>
        <dbReference type="EMBL" id="KTB36583.1"/>
    </source>
</evidence>
<feature type="compositionally biased region" description="Polar residues" evidence="1">
    <location>
        <begin position="1152"/>
        <end position="1163"/>
    </location>
</feature>
<dbReference type="PANTHER" id="PTHR31011:SF2">
    <property type="entry name" value="PROTEIN STB2-RELATED"/>
    <property type="match status" value="1"/>
</dbReference>
<dbReference type="InterPro" id="IPR059025">
    <property type="entry name" value="STB6_N"/>
</dbReference>
<dbReference type="InterPro" id="IPR038919">
    <property type="entry name" value="STB2/STB2"/>
</dbReference>
<feature type="compositionally biased region" description="Basic residues" evidence="1">
    <location>
        <begin position="437"/>
        <end position="448"/>
    </location>
</feature>
<feature type="region of interest" description="Disordered" evidence="1">
    <location>
        <begin position="1134"/>
        <end position="1176"/>
    </location>
</feature>
<evidence type="ECO:0000256" key="1">
    <source>
        <dbReference type="SAM" id="MobiDB-lite"/>
    </source>
</evidence>
<feature type="region of interest" description="Disordered" evidence="1">
    <location>
        <begin position="329"/>
        <end position="371"/>
    </location>
</feature>
<dbReference type="EMBL" id="LATX01001892">
    <property type="protein sequence ID" value="KTB36583.1"/>
    <property type="molecule type" value="Genomic_DNA"/>
</dbReference>
<feature type="compositionally biased region" description="Basic and acidic residues" evidence="1">
    <location>
        <begin position="852"/>
        <end position="864"/>
    </location>
</feature>
<evidence type="ECO:0000259" key="2">
    <source>
        <dbReference type="Pfam" id="PF25995"/>
    </source>
</evidence>
<comment type="caution">
    <text evidence="3">The sequence shown here is derived from an EMBL/GenBank/DDBJ whole genome shotgun (WGS) entry which is preliminary data.</text>
</comment>
<feature type="region of interest" description="Disordered" evidence="1">
    <location>
        <begin position="393"/>
        <end position="466"/>
    </location>
</feature>
<dbReference type="Pfam" id="PF25995">
    <property type="entry name" value="STB6_N"/>
    <property type="match status" value="1"/>
</dbReference>
<feature type="compositionally biased region" description="Basic and acidic residues" evidence="1">
    <location>
        <begin position="486"/>
        <end position="506"/>
    </location>
</feature>
<feature type="domain" description="STB6-like N-terminal" evidence="2">
    <location>
        <begin position="9"/>
        <end position="109"/>
    </location>
</feature>
<protein>
    <recommendedName>
        <fullName evidence="2">STB6-like N-terminal domain-containing protein</fullName>
    </recommendedName>
</protein>
<dbReference type="GO" id="GO:0070822">
    <property type="term" value="C:Sin3-type complex"/>
    <property type="evidence" value="ECO:0007669"/>
    <property type="project" value="TreeGrafter"/>
</dbReference>
<feature type="compositionally biased region" description="Basic and acidic residues" evidence="1">
    <location>
        <begin position="398"/>
        <end position="424"/>
    </location>
</feature>
<feature type="compositionally biased region" description="Polar residues" evidence="1">
    <location>
        <begin position="362"/>
        <end position="371"/>
    </location>
</feature>
<gene>
    <name evidence="3" type="ORF">WG66_10794</name>
</gene>
<accession>A0A0W0FJS3</accession>
<dbReference type="Proteomes" id="UP000054988">
    <property type="component" value="Unassembled WGS sequence"/>
</dbReference>
<organism evidence="3 4">
    <name type="scientific">Moniliophthora roreri</name>
    <name type="common">Frosty pod rot fungus</name>
    <name type="synonym">Monilia roreri</name>
    <dbReference type="NCBI Taxonomy" id="221103"/>
    <lineage>
        <taxon>Eukaryota</taxon>
        <taxon>Fungi</taxon>
        <taxon>Dikarya</taxon>
        <taxon>Basidiomycota</taxon>
        <taxon>Agaricomycotina</taxon>
        <taxon>Agaricomycetes</taxon>
        <taxon>Agaricomycetidae</taxon>
        <taxon>Agaricales</taxon>
        <taxon>Marasmiineae</taxon>
        <taxon>Marasmiaceae</taxon>
        <taxon>Moniliophthora</taxon>
    </lineage>
</organism>
<feature type="region of interest" description="Disordered" evidence="1">
    <location>
        <begin position="486"/>
        <end position="568"/>
    </location>
</feature>
<evidence type="ECO:0000313" key="4">
    <source>
        <dbReference type="Proteomes" id="UP000054988"/>
    </source>
</evidence>
<feature type="region of interest" description="Disordered" evidence="1">
    <location>
        <begin position="279"/>
        <end position="298"/>
    </location>
</feature>
<dbReference type="eggNOG" id="ENOG502QT8Q">
    <property type="taxonomic scope" value="Eukaryota"/>
</dbReference>
<feature type="region of interest" description="Disordered" evidence="1">
    <location>
        <begin position="45"/>
        <end position="64"/>
    </location>
</feature>
<reference evidence="3 4" key="1">
    <citation type="submission" date="2015-12" db="EMBL/GenBank/DDBJ databases">
        <title>Draft genome sequence of Moniliophthora roreri, the causal agent of frosty pod rot of cacao.</title>
        <authorList>
            <person name="Aime M.C."/>
            <person name="Diaz-Valderrama J.R."/>
            <person name="Kijpornyongpan T."/>
            <person name="Phillips-Mora W."/>
        </authorList>
    </citation>
    <scope>NUCLEOTIDE SEQUENCE [LARGE SCALE GENOMIC DNA]</scope>
    <source>
        <strain evidence="3 4">MCA 2952</strain>
    </source>
</reference>
<proteinExistence type="predicted"/>
<feature type="region of interest" description="Disordered" evidence="1">
    <location>
        <begin position="780"/>
        <end position="889"/>
    </location>
</feature>